<keyword evidence="11" id="KW-0472">Membrane</keyword>
<evidence type="ECO:0000256" key="3">
    <source>
        <dbReference type="ARBA" id="ARBA00012438"/>
    </source>
</evidence>
<evidence type="ECO:0000256" key="6">
    <source>
        <dbReference type="ARBA" id="ARBA00022741"/>
    </source>
</evidence>
<evidence type="ECO:0000259" key="12">
    <source>
        <dbReference type="PROSITE" id="PS50885"/>
    </source>
</evidence>
<dbReference type="Gene3D" id="3.30.565.10">
    <property type="entry name" value="Histidine kinase-like ATPase, C-terminal domain"/>
    <property type="match status" value="1"/>
</dbReference>
<dbReference type="GO" id="GO:0000155">
    <property type="term" value="F:phosphorelay sensor kinase activity"/>
    <property type="evidence" value="ECO:0007669"/>
    <property type="project" value="InterPro"/>
</dbReference>
<dbReference type="GO" id="GO:0016020">
    <property type="term" value="C:membrane"/>
    <property type="evidence" value="ECO:0007669"/>
    <property type="project" value="UniProtKB-SubCell"/>
</dbReference>
<feature type="transmembrane region" description="Helical" evidence="11">
    <location>
        <begin position="30"/>
        <end position="52"/>
    </location>
</feature>
<evidence type="ECO:0000256" key="4">
    <source>
        <dbReference type="ARBA" id="ARBA00022553"/>
    </source>
</evidence>
<evidence type="ECO:0000256" key="10">
    <source>
        <dbReference type="SAM" id="MobiDB-lite"/>
    </source>
</evidence>
<dbReference type="Gene3D" id="1.20.5.1930">
    <property type="match status" value="1"/>
</dbReference>
<gene>
    <name evidence="13" type="ORF">SAMN05421849_0727</name>
</gene>
<dbReference type="InterPro" id="IPR036890">
    <property type="entry name" value="HATPase_C_sf"/>
</dbReference>
<dbReference type="SMART" id="SM00387">
    <property type="entry name" value="HATPase_c"/>
    <property type="match status" value="1"/>
</dbReference>
<evidence type="ECO:0000313" key="14">
    <source>
        <dbReference type="Proteomes" id="UP000192455"/>
    </source>
</evidence>
<dbReference type="CDD" id="cd16917">
    <property type="entry name" value="HATPase_UhpB-NarQ-NarX-like"/>
    <property type="match status" value="1"/>
</dbReference>
<feature type="domain" description="HAMP" evidence="12">
    <location>
        <begin position="198"/>
        <end position="250"/>
    </location>
</feature>
<evidence type="ECO:0000256" key="2">
    <source>
        <dbReference type="ARBA" id="ARBA00004370"/>
    </source>
</evidence>
<feature type="transmembrane region" description="Helical" evidence="11">
    <location>
        <begin position="177"/>
        <end position="196"/>
    </location>
</feature>
<keyword evidence="8" id="KW-0067">ATP-binding</keyword>
<dbReference type="SUPFAM" id="SSF55874">
    <property type="entry name" value="ATPase domain of HSP90 chaperone/DNA topoisomerase II/histidine kinase"/>
    <property type="match status" value="1"/>
</dbReference>
<proteinExistence type="predicted"/>
<evidence type="ECO:0000256" key="8">
    <source>
        <dbReference type="ARBA" id="ARBA00022840"/>
    </source>
</evidence>
<keyword evidence="14" id="KW-1185">Reference proteome</keyword>
<dbReference type="InterPro" id="IPR003660">
    <property type="entry name" value="HAMP_dom"/>
</dbReference>
<protein>
    <recommendedName>
        <fullName evidence="3">histidine kinase</fullName>
        <ecNumber evidence="3">2.7.13.3</ecNumber>
    </recommendedName>
</protein>
<evidence type="ECO:0000256" key="7">
    <source>
        <dbReference type="ARBA" id="ARBA00022777"/>
    </source>
</evidence>
<dbReference type="RefSeq" id="WP_083946020.1">
    <property type="nucleotide sequence ID" value="NZ_FTPS01000001.1"/>
</dbReference>
<dbReference type="OrthoDB" id="9778496at2"/>
<reference evidence="13 14" key="1">
    <citation type="submission" date="2017-01" db="EMBL/GenBank/DDBJ databases">
        <authorList>
            <person name="Mah S.A."/>
            <person name="Swanson W.J."/>
            <person name="Moy G.W."/>
            <person name="Vacquier V.D."/>
        </authorList>
    </citation>
    <scope>NUCLEOTIDE SEQUENCE [LARGE SCALE GENOMIC DNA]</scope>
    <source>
        <strain evidence="13 14">DSM 21219</strain>
    </source>
</reference>
<dbReference type="InterPro" id="IPR050482">
    <property type="entry name" value="Sensor_HK_TwoCompSys"/>
</dbReference>
<evidence type="ECO:0000256" key="11">
    <source>
        <dbReference type="SAM" id="Phobius"/>
    </source>
</evidence>
<dbReference type="GO" id="GO:0005524">
    <property type="term" value="F:ATP binding"/>
    <property type="evidence" value="ECO:0007669"/>
    <property type="project" value="UniProtKB-KW"/>
</dbReference>
<accession>A0A1R3WJC0</accession>
<dbReference type="GO" id="GO:0046983">
    <property type="term" value="F:protein dimerization activity"/>
    <property type="evidence" value="ECO:0007669"/>
    <property type="project" value="InterPro"/>
</dbReference>
<evidence type="ECO:0000313" key="13">
    <source>
        <dbReference type="EMBL" id="SIT77374.1"/>
    </source>
</evidence>
<evidence type="ECO:0000256" key="5">
    <source>
        <dbReference type="ARBA" id="ARBA00022679"/>
    </source>
</evidence>
<dbReference type="EC" id="2.7.13.3" evidence="3"/>
<dbReference type="EMBL" id="FTPS01000001">
    <property type="protein sequence ID" value="SIT77374.1"/>
    <property type="molecule type" value="Genomic_DNA"/>
</dbReference>
<dbReference type="PANTHER" id="PTHR24421:SF10">
    <property type="entry name" value="NITRATE_NITRITE SENSOR PROTEIN NARQ"/>
    <property type="match status" value="1"/>
</dbReference>
<keyword evidence="5" id="KW-0808">Transferase</keyword>
<evidence type="ECO:0000256" key="1">
    <source>
        <dbReference type="ARBA" id="ARBA00000085"/>
    </source>
</evidence>
<keyword evidence="7 13" id="KW-0418">Kinase</keyword>
<keyword evidence="11" id="KW-1133">Transmembrane helix</keyword>
<name>A0A1R3WJC0_9RHOB</name>
<dbReference type="Pfam" id="PF00672">
    <property type="entry name" value="HAMP"/>
    <property type="match status" value="1"/>
</dbReference>
<dbReference type="Proteomes" id="UP000192455">
    <property type="component" value="Unassembled WGS sequence"/>
</dbReference>
<keyword evidence="11" id="KW-0812">Transmembrane</keyword>
<comment type="catalytic activity">
    <reaction evidence="1">
        <text>ATP + protein L-histidine = ADP + protein N-phospho-L-histidine.</text>
        <dbReference type="EC" id="2.7.13.3"/>
    </reaction>
</comment>
<dbReference type="PROSITE" id="PS50885">
    <property type="entry name" value="HAMP"/>
    <property type="match status" value="1"/>
</dbReference>
<keyword evidence="6" id="KW-0547">Nucleotide-binding</keyword>
<dbReference type="STRING" id="515897.SAMN05421849_0727"/>
<keyword evidence="9" id="KW-0902">Two-component regulatory system</keyword>
<dbReference type="Gene3D" id="6.10.340.10">
    <property type="match status" value="1"/>
</dbReference>
<comment type="subcellular location">
    <subcellularLocation>
        <location evidence="2">Membrane</location>
    </subcellularLocation>
</comment>
<evidence type="ECO:0000256" key="9">
    <source>
        <dbReference type="ARBA" id="ARBA00023012"/>
    </source>
</evidence>
<dbReference type="SMART" id="SM00304">
    <property type="entry name" value="HAMP"/>
    <property type="match status" value="1"/>
</dbReference>
<dbReference type="AlphaFoldDB" id="A0A1R3WJC0"/>
<sequence>MIHVEDRFGLDIIRWIAVLVPQRRLSLNGLATAFSVLGGLALCGAVMAVLMLNARRSIEAETAAAFHAARQAAAQRMTFTHDAHQMIREATRVAEEIGAMPHVAVDIVFPGRIARAAPPAVGSVLSSPEVPEWFDALLRPPLQMDQIQVPHPNLPSNVLIVSDPSARITELWNNFRLVVPMLVMAVFGVVGLIVAVNRLILRRLRRLLDALAAVRRGDMSCRAPDDCLTEFSALARGVNDLATHLQAEHRENDLLQTRLLTLSEAERAKIASDLHDEMGPRLFALNAALAEARDAVQSVNGAGRGQLDEALRATEIHAHAVRDSARDAINTLRPMLLGYGSLTELLGELIAQFSEIAPDVNIRLTGECVLDSDELSELSIYRFVRESLLNAVRHGKAGNIRVSLRTEHGPGPGGEIRRSPGHGSDAGCVSQIVVRVSDDGCGPPTAPVRHGYGLIGIRDRARALGATYVAPCRDGAWTITELRMPFQCLFLP</sequence>
<dbReference type="InterPro" id="IPR003594">
    <property type="entry name" value="HATPase_dom"/>
</dbReference>
<dbReference type="InterPro" id="IPR011712">
    <property type="entry name" value="Sig_transdc_His_kin_sub3_dim/P"/>
</dbReference>
<dbReference type="Pfam" id="PF07730">
    <property type="entry name" value="HisKA_3"/>
    <property type="match status" value="1"/>
</dbReference>
<keyword evidence="4" id="KW-0597">Phosphoprotein</keyword>
<dbReference type="PANTHER" id="PTHR24421">
    <property type="entry name" value="NITRATE/NITRITE SENSOR PROTEIN NARX-RELATED"/>
    <property type="match status" value="1"/>
</dbReference>
<organism evidence="13 14">
    <name type="scientific">Pontibaca methylaminivorans</name>
    <dbReference type="NCBI Taxonomy" id="515897"/>
    <lineage>
        <taxon>Bacteria</taxon>
        <taxon>Pseudomonadati</taxon>
        <taxon>Pseudomonadota</taxon>
        <taxon>Alphaproteobacteria</taxon>
        <taxon>Rhodobacterales</taxon>
        <taxon>Roseobacteraceae</taxon>
        <taxon>Pontibaca</taxon>
    </lineage>
</organism>
<feature type="region of interest" description="Disordered" evidence="10">
    <location>
        <begin position="405"/>
        <end position="424"/>
    </location>
</feature>